<accession>A0AAJ0D635</accession>
<reference evidence="1" key="1">
    <citation type="submission" date="2023-04" db="EMBL/GenBank/DDBJ databases">
        <title>Black Yeasts Isolated from many extreme environments.</title>
        <authorList>
            <person name="Coleine C."/>
            <person name="Stajich J.E."/>
            <person name="Selbmann L."/>
        </authorList>
    </citation>
    <scope>NUCLEOTIDE SEQUENCE</scope>
    <source>
        <strain evidence="1">CCFEE 5312</strain>
    </source>
</reference>
<dbReference type="Proteomes" id="UP001271007">
    <property type="component" value="Unassembled WGS sequence"/>
</dbReference>
<dbReference type="EMBL" id="JAWDJX010000067">
    <property type="protein sequence ID" value="KAK3047154.1"/>
    <property type="molecule type" value="Genomic_DNA"/>
</dbReference>
<evidence type="ECO:0000313" key="2">
    <source>
        <dbReference type="Proteomes" id="UP001271007"/>
    </source>
</evidence>
<organism evidence="1 2">
    <name type="scientific">Extremus antarcticus</name>
    <dbReference type="NCBI Taxonomy" id="702011"/>
    <lineage>
        <taxon>Eukaryota</taxon>
        <taxon>Fungi</taxon>
        <taxon>Dikarya</taxon>
        <taxon>Ascomycota</taxon>
        <taxon>Pezizomycotina</taxon>
        <taxon>Dothideomycetes</taxon>
        <taxon>Dothideomycetidae</taxon>
        <taxon>Mycosphaerellales</taxon>
        <taxon>Extremaceae</taxon>
        <taxon>Extremus</taxon>
    </lineage>
</organism>
<dbReference type="AlphaFoldDB" id="A0AAJ0D635"/>
<protein>
    <submittedName>
        <fullName evidence="1">Uncharacterized protein</fullName>
    </submittedName>
</protein>
<evidence type="ECO:0000313" key="1">
    <source>
        <dbReference type="EMBL" id="KAK3047154.1"/>
    </source>
</evidence>
<comment type="caution">
    <text evidence="1">The sequence shown here is derived from an EMBL/GenBank/DDBJ whole genome shotgun (WGS) entry which is preliminary data.</text>
</comment>
<proteinExistence type="predicted"/>
<gene>
    <name evidence="1" type="ORF">LTR09_011421</name>
</gene>
<keyword evidence="2" id="KW-1185">Reference proteome</keyword>
<sequence length="163" mass="18787">MRLGRVYDFYNGQALIFYDIEVSSSMETEELATSSTTCKRFSTIIRYERAPMSLDIALYTIFKKRMNFITPGLTIDHGAEPDDCIIYTTVMSTRIRVSMVRPVMCLVATSNKLVSVPKYGSPFIFGLRYTKTRLVKVEEEYVARNWGKESYDLKTLKSEIKNI</sequence>
<name>A0AAJ0D635_9PEZI</name>